<dbReference type="Pfam" id="PF00563">
    <property type="entry name" value="EAL"/>
    <property type="match status" value="1"/>
</dbReference>
<dbReference type="Pfam" id="PF17157">
    <property type="entry name" value="GAPES4"/>
    <property type="match status" value="1"/>
</dbReference>
<keyword evidence="5" id="KW-1185">Reference proteome</keyword>
<dbReference type="Proteomes" id="UP000348942">
    <property type="component" value="Chromosome 1"/>
</dbReference>
<dbReference type="SUPFAM" id="SSF141868">
    <property type="entry name" value="EAL domain-like"/>
    <property type="match status" value="1"/>
</dbReference>
<dbReference type="InterPro" id="IPR033423">
    <property type="entry name" value="GAPES4"/>
</dbReference>
<dbReference type="InterPro" id="IPR001633">
    <property type="entry name" value="EAL_dom"/>
</dbReference>
<dbReference type="PANTHER" id="PTHR33121:SF32">
    <property type="entry name" value="RNASE E SPECIFICITY FACTOR CSRD"/>
    <property type="match status" value="1"/>
</dbReference>
<keyword evidence="1" id="KW-0812">Transmembrane</keyword>
<dbReference type="PANTHER" id="PTHR33121">
    <property type="entry name" value="CYCLIC DI-GMP PHOSPHODIESTERASE PDEF"/>
    <property type="match status" value="1"/>
</dbReference>
<protein>
    <submittedName>
        <fullName evidence="4">RNase E specificity factor CsrD</fullName>
    </submittedName>
</protein>
<dbReference type="PROSITE" id="PS50887">
    <property type="entry name" value="GGDEF"/>
    <property type="match status" value="1"/>
</dbReference>
<dbReference type="InterPro" id="IPR043128">
    <property type="entry name" value="Rev_trsase/Diguanyl_cyclase"/>
</dbReference>
<evidence type="ECO:0000313" key="5">
    <source>
        <dbReference type="Proteomes" id="UP000348942"/>
    </source>
</evidence>
<dbReference type="AlphaFoldDB" id="A0A5Q0TDU6"/>
<name>A0A5Q0TDU6_9VIBR</name>
<dbReference type="CDD" id="cd01948">
    <property type="entry name" value="EAL"/>
    <property type="match status" value="1"/>
</dbReference>
<dbReference type="GO" id="GO:0071111">
    <property type="term" value="F:cyclic-guanylate-specific phosphodiesterase activity"/>
    <property type="evidence" value="ECO:0007669"/>
    <property type="project" value="InterPro"/>
</dbReference>
<dbReference type="InterPro" id="IPR050706">
    <property type="entry name" value="Cyclic-di-GMP_PDE-like"/>
</dbReference>
<accession>A0A5Q0TDU6</accession>
<dbReference type="Gene3D" id="3.20.20.450">
    <property type="entry name" value="EAL domain"/>
    <property type="match status" value="1"/>
</dbReference>
<evidence type="ECO:0000256" key="1">
    <source>
        <dbReference type="SAM" id="Phobius"/>
    </source>
</evidence>
<evidence type="ECO:0000259" key="3">
    <source>
        <dbReference type="PROSITE" id="PS50887"/>
    </source>
</evidence>
<dbReference type="SMART" id="SM00267">
    <property type="entry name" value="GGDEF"/>
    <property type="match status" value="1"/>
</dbReference>
<dbReference type="SUPFAM" id="SSF55073">
    <property type="entry name" value="Nucleotide cyclase"/>
    <property type="match status" value="1"/>
</dbReference>
<dbReference type="InterPro" id="IPR000160">
    <property type="entry name" value="GGDEF_dom"/>
</dbReference>
<proteinExistence type="predicted"/>
<gene>
    <name evidence="4" type="primary">csrD</name>
    <name evidence="4" type="ORF">GFB47_01955</name>
</gene>
<dbReference type="InterPro" id="IPR029787">
    <property type="entry name" value="Nucleotide_cyclase"/>
</dbReference>
<dbReference type="InterPro" id="IPR035919">
    <property type="entry name" value="EAL_sf"/>
</dbReference>
<dbReference type="Gene3D" id="3.30.70.270">
    <property type="match status" value="1"/>
</dbReference>
<keyword evidence="1" id="KW-0472">Membrane</keyword>
<dbReference type="RefSeq" id="WP_153446145.1">
    <property type="nucleotide sequence ID" value="NZ_CP045699.1"/>
</dbReference>
<dbReference type="EMBL" id="CP045699">
    <property type="protein sequence ID" value="QGA64296.1"/>
    <property type="molecule type" value="Genomic_DNA"/>
</dbReference>
<dbReference type="SMART" id="SM00052">
    <property type="entry name" value="EAL"/>
    <property type="match status" value="1"/>
</dbReference>
<evidence type="ECO:0000259" key="2">
    <source>
        <dbReference type="PROSITE" id="PS50883"/>
    </source>
</evidence>
<reference evidence="4 5" key="1">
    <citation type="submission" date="2019-10" db="EMBL/GenBank/DDBJ databases">
        <title>Vibrio sp. nov., isolated from Coralline algae surface.</title>
        <authorList>
            <person name="Geng Y."/>
            <person name="Zhang X."/>
        </authorList>
    </citation>
    <scope>NUCLEOTIDE SEQUENCE [LARGE SCALE GENOMIC DNA]</scope>
    <source>
        <strain evidence="4 5">SM1977</strain>
    </source>
</reference>
<feature type="domain" description="GGDEF" evidence="3">
    <location>
        <begin position="260"/>
        <end position="396"/>
    </location>
</feature>
<evidence type="ECO:0000313" key="4">
    <source>
        <dbReference type="EMBL" id="QGA64296.1"/>
    </source>
</evidence>
<keyword evidence="1" id="KW-1133">Transmembrane helix</keyword>
<dbReference type="PROSITE" id="PS50883">
    <property type="entry name" value="EAL"/>
    <property type="match status" value="1"/>
</dbReference>
<feature type="domain" description="EAL" evidence="2">
    <location>
        <begin position="404"/>
        <end position="668"/>
    </location>
</feature>
<organism evidence="4 5">
    <name type="scientific">Vibrio algicola</name>
    <dbReference type="NCBI Taxonomy" id="2662262"/>
    <lineage>
        <taxon>Bacteria</taxon>
        <taxon>Pseudomonadati</taxon>
        <taxon>Pseudomonadota</taxon>
        <taxon>Gammaproteobacteria</taxon>
        <taxon>Vibrionales</taxon>
        <taxon>Vibrionaceae</taxon>
        <taxon>Vibrio</taxon>
    </lineage>
</organism>
<dbReference type="Pfam" id="PF00990">
    <property type="entry name" value="GGDEF"/>
    <property type="match status" value="1"/>
</dbReference>
<feature type="transmembrane region" description="Helical" evidence="1">
    <location>
        <begin position="12"/>
        <end position="36"/>
    </location>
</feature>
<dbReference type="NCBIfam" id="NF008281">
    <property type="entry name" value="PRK11059.1"/>
    <property type="match status" value="1"/>
</dbReference>
<sequence length="681" mass="77964">MRYTPTLKLSTRLVAFVTMIVITAMFILFIGGVLTFQKMGNDYVDQNLARLTQVVDNELSSSQDFDSIRHWLPKLLQTNNVVTFKLSSPAGVIYQFTDRALTQPSLQAQSVLLYQKQISLNRNQGYIAVFEVIPPYSDSSYSFQAFFSLTCAVLLVVFCLIRGLKWLKEQLSGSELLEERGRMILAGQVERFAKGDEREWPYTASEALDRLIEELQDARQERNRFDTFIRTHTFLDQLTGAANRILFDSKLESVLQENGVAGGVLMVAINDWEDVIESNNGQSGDAFLVEIGQVLSNISQRYPNSVFARYYDAQFALMIPHQTEKEITTMAAQCVNQLKKLTPLEGMENDNWCHIGLSLFTQGERRGKIIDEAETALKGVRIEQGIGWGKYKKQHNQQNEHRGGVRWRNLFDLTINMNKMLIYQQPCYLIGGNDNRSYNNDVVGNQYIVHYELFNRIRDEAGVIIKASQFLTAIEQVGYERKLDQVNLETILVQLKKNETNLNYSINLFVEPFKKKAYTSWLKYELLQLTKDLRSRLAFEFVEGNLVNNLDYMRPIIKMLAGIGCKIIVDQVGRTIVSTHYAKDLPVTYLKLHRSLIKQINLRNENQLFIRSLLGSCSNTNIKVIAVGVENEQEWIVLKKLGLHGGQGRFFASESCLSPLDDLPKEKPVKLVTPGRRNRWR</sequence>